<dbReference type="SMART" id="SM00228">
    <property type="entry name" value="PDZ"/>
    <property type="match status" value="2"/>
</dbReference>
<comment type="catalytic activity">
    <reaction evidence="1">
        <text>Acts on substrates that are at least partially unfolded. The cleavage site P1 residue is normally between a pair of hydrophobic residues, such as Val-|-Val.</text>
        <dbReference type="EC" id="3.4.21.107"/>
    </reaction>
</comment>
<evidence type="ECO:0000256" key="12">
    <source>
        <dbReference type="ARBA" id="ARBA00023016"/>
    </source>
</evidence>
<dbReference type="InterPro" id="IPR011782">
    <property type="entry name" value="Pept_S1C_Do"/>
</dbReference>
<evidence type="ECO:0000256" key="10">
    <source>
        <dbReference type="ARBA" id="ARBA00022801"/>
    </source>
</evidence>
<dbReference type="EC" id="3.4.21.107" evidence="4"/>
<feature type="domain" description="PDZ" evidence="18">
    <location>
        <begin position="390"/>
        <end position="478"/>
    </location>
</feature>
<dbReference type="CDD" id="cd10839">
    <property type="entry name" value="cpPDZ1_DegP-like"/>
    <property type="match status" value="1"/>
</dbReference>
<dbReference type="InterPro" id="IPR036034">
    <property type="entry name" value="PDZ_sf"/>
</dbReference>
<feature type="signal peptide" evidence="17">
    <location>
        <begin position="1"/>
        <end position="17"/>
    </location>
</feature>
<evidence type="ECO:0000256" key="1">
    <source>
        <dbReference type="ARBA" id="ARBA00001772"/>
    </source>
</evidence>
<keyword evidence="9" id="KW-0574">Periplasm</keyword>
<dbReference type="SUPFAM" id="SSF50156">
    <property type="entry name" value="PDZ domain-like"/>
    <property type="match status" value="2"/>
</dbReference>
<evidence type="ECO:0000256" key="17">
    <source>
        <dbReference type="SAM" id="SignalP"/>
    </source>
</evidence>
<feature type="region of interest" description="Disordered" evidence="16">
    <location>
        <begin position="375"/>
        <end position="394"/>
    </location>
</feature>
<keyword evidence="12" id="KW-0346">Stress response</keyword>
<dbReference type="InterPro" id="IPR001478">
    <property type="entry name" value="PDZ"/>
</dbReference>
<dbReference type="Proteomes" id="UP000199647">
    <property type="component" value="Unassembled WGS sequence"/>
</dbReference>
<name>A0A1H9FM16_9HYPH</name>
<dbReference type="AlphaFoldDB" id="A0A1H9FM16"/>
<dbReference type="PANTHER" id="PTHR22939">
    <property type="entry name" value="SERINE PROTEASE FAMILY S1C HTRA-RELATED"/>
    <property type="match status" value="1"/>
</dbReference>
<feature type="region of interest" description="Disordered" evidence="16">
    <location>
        <begin position="43"/>
        <end position="105"/>
    </location>
</feature>
<feature type="binding site" evidence="15">
    <location>
        <position position="153"/>
    </location>
    <ligand>
        <name>substrate</name>
    </ligand>
</feature>
<comment type="similarity">
    <text evidence="3">Belongs to the peptidase S1C family.</text>
</comment>
<evidence type="ECO:0000256" key="11">
    <source>
        <dbReference type="ARBA" id="ARBA00022825"/>
    </source>
</evidence>
<dbReference type="InterPro" id="IPR001940">
    <property type="entry name" value="Peptidase_S1C"/>
</dbReference>
<dbReference type="PROSITE" id="PS50106">
    <property type="entry name" value="PDZ"/>
    <property type="match status" value="2"/>
</dbReference>
<evidence type="ECO:0000256" key="4">
    <source>
        <dbReference type="ARBA" id="ARBA00013035"/>
    </source>
</evidence>
<dbReference type="InterPro" id="IPR009003">
    <property type="entry name" value="Peptidase_S1_PA"/>
</dbReference>
<keyword evidence="7 17" id="KW-0732">Signal</keyword>
<sequence>MVAAALAGPGIVTPAVASSTPASFADLAAGLMASVVNISTRTTVSPSGGLPMPDVPQGSPFQQYFGNPANPSGEGGSEQGGDERSDGQGDSEEGQDPAKPKKVESLGSGFVIDASGLIITNNHVIENADEIIASFADGTKLTAKLVGHDAKTDLALLKVTPKLPLTAVKFGDSGKLRIGDWVLAIGNPFGFGGSLTAGIVSALNRDINAGPYDSFIQTDAAINRGNSGGPLFNMEGEVIGINTAIVSPTGGSIGIGFAVPTEIAAPVIEQLRQYGQARRGFIGVRIQEVGDEVARSLGMDKPHGALVAGISDGGPAAKAGLRPGDVVITFNGQDVNTSRDLPRLVADTPAGRVVDVVVIRDGQPVTLRVPILLAQEGDEPKPEGGTSTHSQGGSVLGMTVETLSAANRKQYNVAPDVRGLVVTAVSSGSTAEDNKMQPGDVVLEINQTAVDSPDDLQDKVGKLRQAGRKTALLLVTSAGRKLHFVTLALNGR</sequence>
<evidence type="ECO:0000256" key="6">
    <source>
        <dbReference type="ARBA" id="ARBA00022670"/>
    </source>
</evidence>
<feature type="chain" id="PRO_5039345226" description="Probable periplasmic serine endoprotease DegP-like" evidence="17">
    <location>
        <begin position="18"/>
        <end position="492"/>
    </location>
</feature>
<feature type="binding site" evidence="15">
    <location>
        <begin position="225"/>
        <end position="227"/>
    </location>
    <ligand>
        <name>substrate</name>
    </ligand>
</feature>
<dbReference type="GO" id="GO:0042597">
    <property type="term" value="C:periplasmic space"/>
    <property type="evidence" value="ECO:0007669"/>
    <property type="project" value="UniProtKB-SubCell"/>
</dbReference>
<organism evidence="19 20">
    <name type="scientific">Faunimonas pinastri</name>
    <dbReference type="NCBI Taxonomy" id="1855383"/>
    <lineage>
        <taxon>Bacteria</taxon>
        <taxon>Pseudomonadati</taxon>
        <taxon>Pseudomonadota</taxon>
        <taxon>Alphaproteobacteria</taxon>
        <taxon>Hyphomicrobiales</taxon>
        <taxon>Afifellaceae</taxon>
        <taxon>Faunimonas</taxon>
    </lineage>
</organism>
<evidence type="ECO:0000313" key="19">
    <source>
        <dbReference type="EMBL" id="SEQ38926.1"/>
    </source>
</evidence>
<gene>
    <name evidence="19" type="ORF">SAMN05216548_104155</name>
</gene>
<keyword evidence="11" id="KW-0720">Serine protease</keyword>
<comment type="subcellular location">
    <subcellularLocation>
        <location evidence="2">Periplasm</location>
    </subcellularLocation>
</comment>
<dbReference type="GO" id="GO:0006508">
    <property type="term" value="P:proteolysis"/>
    <property type="evidence" value="ECO:0007669"/>
    <property type="project" value="UniProtKB-KW"/>
</dbReference>
<evidence type="ECO:0000256" key="14">
    <source>
        <dbReference type="PIRSR" id="PIRSR611782-1"/>
    </source>
</evidence>
<evidence type="ECO:0000256" key="9">
    <source>
        <dbReference type="ARBA" id="ARBA00022764"/>
    </source>
</evidence>
<dbReference type="RefSeq" id="WP_238858213.1">
    <property type="nucleotide sequence ID" value="NZ_FOFG01000004.1"/>
</dbReference>
<dbReference type="Pfam" id="PF00595">
    <property type="entry name" value="PDZ"/>
    <property type="match status" value="1"/>
</dbReference>
<feature type="domain" description="PDZ" evidence="18">
    <location>
        <begin position="271"/>
        <end position="335"/>
    </location>
</feature>
<keyword evidence="8" id="KW-0677">Repeat</keyword>
<dbReference type="Gene3D" id="2.30.42.10">
    <property type="match status" value="2"/>
</dbReference>
<dbReference type="EMBL" id="FOFG01000004">
    <property type="protein sequence ID" value="SEQ38926.1"/>
    <property type="molecule type" value="Genomic_DNA"/>
</dbReference>
<dbReference type="NCBIfam" id="TIGR02037">
    <property type="entry name" value="degP_htrA_DO"/>
    <property type="match status" value="1"/>
</dbReference>
<feature type="binding site" evidence="15">
    <location>
        <position position="123"/>
    </location>
    <ligand>
        <name>substrate</name>
    </ligand>
</feature>
<dbReference type="Pfam" id="PF13180">
    <property type="entry name" value="PDZ_2"/>
    <property type="match status" value="1"/>
</dbReference>
<evidence type="ECO:0000256" key="13">
    <source>
        <dbReference type="ARBA" id="ARBA00032850"/>
    </source>
</evidence>
<dbReference type="Pfam" id="PF13365">
    <property type="entry name" value="Trypsin_2"/>
    <property type="match status" value="1"/>
</dbReference>
<dbReference type="SUPFAM" id="SSF50494">
    <property type="entry name" value="Trypsin-like serine proteases"/>
    <property type="match status" value="1"/>
</dbReference>
<dbReference type="PANTHER" id="PTHR22939:SF130">
    <property type="entry name" value="PERIPLASMIC SERINE ENDOPROTEASE DEGP-LIKE-RELATED"/>
    <property type="match status" value="1"/>
</dbReference>
<evidence type="ECO:0000256" key="16">
    <source>
        <dbReference type="SAM" id="MobiDB-lite"/>
    </source>
</evidence>
<keyword evidence="6 19" id="KW-0645">Protease</keyword>
<accession>A0A1H9FM16</accession>
<protein>
    <recommendedName>
        <fullName evidence="5">Probable periplasmic serine endoprotease DegP-like</fullName>
        <ecNumber evidence="4">3.4.21.107</ecNumber>
    </recommendedName>
    <alternativeName>
        <fullName evidence="13">Protease Do</fullName>
    </alternativeName>
</protein>
<proteinExistence type="inferred from homology"/>
<evidence type="ECO:0000256" key="3">
    <source>
        <dbReference type="ARBA" id="ARBA00010541"/>
    </source>
</evidence>
<evidence type="ECO:0000256" key="2">
    <source>
        <dbReference type="ARBA" id="ARBA00004418"/>
    </source>
</evidence>
<dbReference type="Gene3D" id="2.40.10.120">
    <property type="match status" value="1"/>
</dbReference>
<keyword evidence="10" id="KW-0378">Hydrolase</keyword>
<reference evidence="19 20" key="1">
    <citation type="submission" date="2016-10" db="EMBL/GenBank/DDBJ databases">
        <authorList>
            <person name="de Groot N.N."/>
        </authorList>
    </citation>
    <scope>NUCLEOTIDE SEQUENCE [LARGE SCALE GENOMIC DNA]</scope>
    <source>
        <strain evidence="19 20">A52C2</strain>
    </source>
</reference>
<dbReference type="PRINTS" id="PR00834">
    <property type="entry name" value="PROTEASES2C"/>
</dbReference>
<evidence type="ECO:0000256" key="8">
    <source>
        <dbReference type="ARBA" id="ARBA00022737"/>
    </source>
</evidence>
<evidence type="ECO:0000256" key="7">
    <source>
        <dbReference type="ARBA" id="ARBA00022729"/>
    </source>
</evidence>
<keyword evidence="20" id="KW-1185">Reference proteome</keyword>
<dbReference type="STRING" id="1855383.SAMN05216548_104155"/>
<feature type="active site" description="Charge relay system" evidence="14">
    <location>
        <position position="227"/>
    </location>
</feature>
<evidence type="ECO:0000313" key="20">
    <source>
        <dbReference type="Proteomes" id="UP000199647"/>
    </source>
</evidence>
<dbReference type="GO" id="GO:0004252">
    <property type="term" value="F:serine-type endopeptidase activity"/>
    <property type="evidence" value="ECO:0007669"/>
    <property type="project" value="InterPro"/>
</dbReference>
<evidence type="ECO:0000256" key="5">
    <source>
        <dbReference type="ARBA" id="ARBA00013958"/>
    </source>
</evidence>
<feature type="active site" description="Charge relay system" evidence="14">
    <location>
        <position position="153"/>
    </location>
</feature>
<evidence type="ECO:0000259" key="18">
    <source>
        <dbReference type="PROSITE" id="PS50106"/>
    </source>
</evidence>
<evidence type="ECO:0000256" key="15">
    <source>
        <dbReference type="PIRSR" id="PIRSR611782-2"/>
    </source>
</evidence>
<feature type="active site" description="Charge relay system" evidence="14">
    <location>
        <position position="123"/>
    </location>
</feature>